<proteinExistence type="predicted"/>
<keyword evidence="2" id="KW-1185">Reference proteome</keyword>
<sequence length="249" mass="28395">MVIIESPQSVQFGTYKNVEGGFSKIYLQLSTRLADNVPHASPSPIWRTIAKRCVHVKWIYAAYVPELKLSRTSSRETCMYEGRQRRRWKMRHVRGLQQDISAHLKRFRRRFIPARVHPTVFPTADISIVLLSFGHQLWDDSHPEGSLSNICDLACLVINYHFLLVCQYPVSYPAYLSLEADHGLDVRGTNHAPETGSQGSQDVTLPSIGRTAARQSIGPQGALAPLPPTTMFIHDWLLRLILIKRYHRQ</sequence>
<dbReference type="InParanoid" id="A0A2H3EAQ3"/>
<organism evidence="1 2">
    <name type="scientific">Armillaria gallica</name>
    <name type="common">Bulbous honey fungus</name>
    <name type="synonym">Armillaria bulbosa</name>
    <dbReference type="NCBI Taxonomy" id="47427"/>
    <lineage>
        <taxon>Eukaryota</taxon>
        <taxon>Fungi</taxon>
        <taxon>Dikarya</taxon>
        <taxon>Basidiomycota</taxon>
        <taxon>Agaricomycotina</taxon>
        <taxon>Agaricomycetes</taxon>
        <taxon>Agaricomycetidae</taxon>
        <taxon>Agaricales</taxon>
        <taxon>Marasmiineae</taxon>
        <taxon>Physalacriaceae</taxon>
        <taxon>Armillaria</taxon>
    </lineage>
</organism>
<accession>A0A2H3EAQ3</accession>
<evidence type="ECO:0000313" key="2">
    <source>
        <dbReference type="Proteomes" id="UP000217790"/>
    </source>
</evidence>
<reference evidence="2" key="1">
    <citation type="journal article" date="2017" name="Nat. Ecol. Evol.">
        <title>Genome expansion and lineage-specific genetic innovations in the forest pathogenic fungi Armillaria.</title>
        <authorList>
            <person name="Sipos G."/>
            <person name="Prasanna A.N."/>
            <person name="Walter M.C."/>
            <person name="O'Connor E."/>
            <person name="Balint B."/>
            <person name="Krizsan K."/>
            <person name="Kiss B."/>
            <person name="Hess J."/>
            <person name="Varga T."/>
            <person name="Slot J."/>
            <person name="Riley R."/>
            <person name="Boka B."/>
            <person name="Rigling D."/>
            <person name="Barry K."/>
            <person name="Lee J."/>
            <person name="Mihaltcheva S."/>
            <person name="LaButti K."/>
            <person name="Lipzen A."/>
            <person name="Waldron R."/>
            <person name="Moloney N.M."/>
            <person name="Sperisen C."/>
            <person name="Kredics L."/>
            <person name="Vagvoelgyi C."/>
            <person name="Patrignani A."/>
            <person name="Fitzpatrick D."/>
            <person name="Nagy I."/>
            <person name="Doyle S."/>
            <person name="Anderson J.B."/>
            <person name="Grigoriev I.V."/>
            <person name="Gueldener U."/>
            <person name="Muensterkoetter M."/>
            <person name="Nagy L.G."/>
        </authorList>
    </citation>
    <scope>NUCLEOTIDE SEQUENCE [LARGE SCALE GENOMIC DNA]</scope>
    <source>
        <strain evidence="2">Ar21-2</strain>
    </source>
</reference>
<name>A0A2H3EAQ3_ARMGA</name>
<dbReference type="EMBL" id="KZ293644">
    <property type="protein sequence ID" value="PBL04496.1"/>
    <property type="molecule type" value="Genomic_DNA"/>
</dbReference>
<dbReference type="AlphaFoldDB" id="A0A2H3EAQ3"/>
<evidence type="ECO:0000313" key="1">
    <source>
        <dbReference type="EMBL" id="PBL04496.1"/>
    </source>
</evidence>
<protein>
    <submittedName>
        <fullName evidence="1">Uncharacterized protein</fullName>
    </submittedName>
</protein>
<dbReference type="Proteomes" id="UP000217790">
    <property type="component" value="Unassembled WGS sequence"/>
</dbReference>
<gene>
    <name evidence="1" type="ORF">ARMGADRAFT_1022903</name>
</gene>